<evidence type="ECO:0000256" key="10">
    <source>
        <dbReference type="ARBA" id="ARBA00037387"/>
    </source>
</evidence>
<dbReference type="PANTHER" id="PTHR33843">
    <property type="entry name" value="ASCORBATE-SPECIFIC PTS SYSTEM EIIC COMPONENT"/>
    <property type="match status" value="1"/>
</dbReference>
<gene>
    <name evidence="15" type="ORF">FYJ43_01300</name>
</gene>
<keyword evidence="7 14" id="KW-0812">Transmembrane</keyword>
<evidence type="ECO:0000256" key="6">
    <source>
        <dbReference type="ARBA" id="ARBA00022683"/>
    </source>
</evidence>
<evidence type="ECO:0000256" key="13">
    <source>
        <dbReference type="ARBA" id="ARBA00042859"/>
    </source>
</evidence>
<keyword evidence="6" id="KW-0598">Phosphotransferase system</keyword>
<comment type="subunit">
    <text evidence="2">Homodimer.</text>
</comment>
<evidence type="ECO:0000313" key="16">
    <source>
        <dbReference type="Proteomes" id="UP000466104"/>
    </source>
</evidence>
<evidence type="ECO:0000256" key="9">
    <source>
        <dbReference type="ARBA" id="ARBA00023136"/>
    </source>
</evidence>
<keyword evidence="8 14" id="KW-1133">Transmembrane helix</keyword>
<dbReference type="Proteomes" id="UP000466104">
    <property type="component" value="Unassembled WGS sequence"/>
</dbReference>
<evidence type="ECO:0000256" key="12">
    <source>
        <dbReference type="ARBA" id="ARBA00039702"/>
    </source>
</evidence>
<feature type="transmembrane region" description="Helical" evidence="14">
    <location>
        <begin position="41"/>
        <end position="62"/>
    </location>
</feature>
<feature type="transmembrane region" description="Helical" evidence="14">
    <location>
        <begin position="371"/>
        <end position="393"/>
    </location>
</feature>
<evidence type="ECO:0000313" key="15">
    <source>
        <dbReference type="EMBL" id="MSS44719.1"/>
    </source>
</evidence>
<evidence type="ECO:0000256" key="14">
    <source>
        <dbReference type="SAM" id="Phobius"/>
    </source>
</evidence>
<comment type="similarity">
    <text evidence="11">Belongs to the UlaA family.</text>
</comment>
<proteinExistence type="inferred from homology"/>
<dbReference type="EMBL" id="VUMG01000001">
    <property type="protein sequence ID" value="MSS44719.1"/>
    <property type="molecule type" value="Genomic_DNA"/>
</dbReference>
<dbReference type="PANTHER" id="PTHR33843:SF4">
    <property type="entry name" value="ASCORBATE-SPECIFIC PTS SYSTEM EIIC COMPONENT"/>
    <property type="match status" value="1"/>
</dbReference>
<dbReference type="NCBIfam" id="NF006920">
    <property type="entry name" value="PRK09410.1-2"/>
    <property type="match status" value="1"/>
</dbReference>
<accession>A0A7K0J461</accession>
<evidence type="ECO:0000256" key="11">
    <source>
        <dbReference type="ARBA" id="ARBA00038218"/>
    </source>
</evidence>
<evidence type="ECO:0000256" key="5">
    <source>
        <dbReference type="ARBA" id="ARBA00022597"/>
    </source>
</evidence>
<feature type="transmembrane region" description="Helical" evidence="14">
    <location>
        <begin position="12"/>
        <end position="29"/>
    </location>
</feature>
<feature type="transmembrane region" description="Helical" evidence="14">
    <location>
        <begin position="119"/>
        <end position="142"/>
    </location>
</feature>
<evidence type="ECO:0000256" key="3">
    <source>
        <dbReference type="ARBA" id="ARBA00022448"/>
    </source>
</evidence>
<feature type="transmembrane region" description="Helical" evidence="14">
    <location>
        <begin position="425"/>
        <end position="445"/>
    </location>
</feature>
<comment type="subcellular location">
    <subcellularLocation>
        <location evidence="1">Cell membrane</location>
        <topology evidence="1">Multi-pass membrane protein</topology>
    </subcellularLocation>
</comment>
<dbReference type="RefSeq" id="WP_154561265.1">
    <property type="nucleotide sequence ID" value="NZ_VUMG01000001.1"/>
</dbReference>
<dbReference type="AlphaFoldDB" id="A0A7K0J461"/>
<evidence type="ECO:0000256" key="7">
    <source>
        <dbReference type="ARBA" id="ARBA00022692"/>
    </source>
</evidence>
<keyword evidence="9 14" id="KW-0472">Membrane</keyword>
<dbReference type="InterPro" id="IPR004703">
    <property type="entry name" value="PTS_sugar-sp_permease"/>
</dbReference>
<keyword evidence="16" id="KW-1185">Reference proteome</keyword>
<dbReference type="NCBIfam" id="NF009553">
    <property type="entry name" value="PRK12997.1-5"/>
    <property type="match status" value="1"/>
</dbReference>
<feature type="transmembrane region" description="Helical" evidence="14">
    <location>
        <begin position="258"/>
        <end position="283"/>
    </location>
</feature>
<organism evidence="15 16">
    <name type="scientific">Cutibacterium porci</name>
    <dbReference type="NCBI Taxonomy" id="2605781"/>
    <lineage>
        <taxon>Bacteria</taxon>
        <taxon>Bacillati</taxon>
        <taxon>Actinomycetota</taxon>
        <taxon>Actinomycetes</taxon>
        <taxon>Propionibacteriales</taxon>
        <taxon>Propionibacteriaceae</taxon>
        <taxon>Cutibacterium</taxon>
    </lineage>
</organism>
<dbReference type="Pfam" id="PF03611">
    <property type="entry name" value="EIIC-GAT"/>
    <property type="match status" value="1"/>
</dbReference>
<feature type="transmembrane region" description="Helical" evidence="14">
    <location>
        <begin position="225"/>
        <end position="246"/>
    </location>
</feature>
<feature type="transmembrane region" description="Helical" evidence="14">
    <location>
        <begin position="90"/>
        <end position="112"/>
    </location>
</feature>
<dbReference type="InterPro" id="IPR051562">
    <property type="entry name" value="Ascorbate-PTS_EIIC"/>
</dbReference>
<comment type="function">
    <text evidence="10">The phosphoenolpyruvate-dependent sugar phosphotransferase system (sugar PTS), a major carbohydrate active transport system, catalyzes the phosphorylation of incoming sugar substrates concomitantly with their translocation across the cell membrane. The enzyme II UlaABC PTS system is involved in ascorbate transport.</text>
</comment>
<evidence type="ECO:0000256" key="8">
    <source>
        <dbReference type="ARBA" id="ARBA00022989"/>
    </source>
</evidence>
<evidence type="ECO:0000256" key="2">
    <source>
        <dbReference type="ARBA" id="ARBA00011738"/>
    </source>
</evidence>
<sequence>MTQFLDVLVQVFRQPSILVALIALLGLSLQKKSASEIMRGTIKTFVGFLVLSAGAAVIVASLDPFGSMFAGVFHVQGVIPNNEAIVGPVLMKYGTVSALIFFFGMILNVIFARITQFKYIYLSGHVALYESAMIAVILIVAGLSSWEAVIWGSLAEALITTISPAVVQPYMRSVTGSDSVAIGHTGGFGIALSGFVASKVHGDPKNSTENLKVPKSLSFVRDSTVVVMLSMGIIYLIVALIAGPHYVSSTISNGQNYIIWALMSAGQFSAGVVIILAGVRIILAEIVPAFQGISERLVPDAKPALDVPITFTFAPNAVMIGFISSLVAGIIGMIIMGVSGVVIIIPGIVAHFMTGGAAGVIGNAQGGRRGAVLGAFANGILITVFPLLLLGVLGDIGTQNATFADSDYGIIGLYLGYLGHIGGRWMIIFGITLATVILFIASAFIKKRGKQSNSSSPVLNETE</sequence>
<evidence type="ECO:0000256" key="4">
    <source>
        <dbReference type="ARBA" id="ARBA00022475"/>
    </source>
</evidence>
<name>A0A7K0J461_9ACTN</name>
<protein>
    <recommendedName>
        <fullName evidence="12">Ascorbate-specific PTS system EIIC component</fullName>
    </recommendedName>
    <alternativeName>
        <fullName evidence="13">Ascorbate-specific permease IIC component UlaA</fullName>
    </alternativeName>
</protein>
<dbReference type="GO" id="GO:0009401">
    <property type="term" value="P:phosphoenolpyruvate-dependent sugar phosphotransferase system"/>
    <property type="evidence" value="ECO:0007669"/>
    <property type="project" value="UniProtKB-KW"/>
</dbReference>
<comment type="caution">
    <text evidence="15">The sequence shown here is derived from an EMBL/GenBank/DDBJ whole genome shotgun (WGS) entry which is preliminary data.</text>
</comment>
<reference evidence="15 16" key="1">
    <citation type="submission" date="2019-08" db="EMBL/GenBank/DDBJ databases">
        <title>In-depth cultivation of the pig gut microbiome towards novel bacterial diversity and tailored functional studies.</title>
        <authorList>
            <person name="Wylensek D."/>
            <person name="Hitch T.C.A."/>
            <person name="Clavel T."/>
        </authorList>
    </citation>
    <scope>NUCLEOTIDE SEQUENCE [LARGE SCALE GENOMIC DNA]</scope>
    <source>
        <strain evidence="15 16">WCA-380-WT-3A</strain>
    </source>
</reference>
<keyword evidence="4" id="KW-1003">Cell membrane</keyword>
<keyword evidence="3" id="KW-0813">Transport</keyword>
<dbReference type="GO" id="GO:0005886">
    <property type="term" value="C:plasma membrane"/>
    <property type="evidence" value="ECO:0007669"/>
    <property type="project" value="UniProtKB-SubCell"/>
</dbReference>
<evidence type="ECO:0000256" key="1">
    <source>
        <dbReference type="ARBA" id="ARBA00004651"/>
    </source>
</evidence>
<dbReference type="NCBIfam" id="NF006922">
    <property type="entry name" value="PRK09410.1-5"/>
    <property type="match status" value="1"/>
</dbReference>
<keyword evidence="5" id="KW-0762">Sugar transport</keyword>